<evidence type="ECO:0000256" key="2">
    <source>
        <dbReference type="ARBA" id="ARBA00022898"/>
    </source>
</evidence>
<feature type="binding site" evidence="4">
    <location>
        <position position="304"/>
    </location>
    <ligand>
        <name>substrate</name>
    </ligand>
</feature>
<feature type="active site" description="Proton acceptor; specific for L-alanine" evidence="4">
    <location>
        <position position="256"/>
    </location>
</feature>
<dbReference type="Gene3D" id="3.20.20.10">
    <property type="entry name" value="Alanine racemase"/>
    <property type="match status" value="1"/>
</dbReference>
<gene>
    <name evidence="6" type="primary">alr</name>
    <name evidence="6" type="ORF">L3081_15530</name>
</gene>
<feature type="domain" description="Alanine racemase C-terminal" evidence="5">
    <location>
        <begin position="235"/>
        <end position="359"/>
    </location>
</feature>
<dbReference type="InterPro" id="IPR001608">
    <property type="entry name" value="Ala_racemase_N"/>
</dbReference>
<sequence>MKNHSRKTYSLINLPALLCNYNQIDNLTPNSKTIAVIKANAYGHGAVEVAQYLSKHVPAFGVALIDEAIELREAGITLPILIMEGALSREDFSTALQQNFWLMLHTTQQVEWLTSSFPNYVGKLWLKMDTGMNRLGIKPDEIKNILTKLTAQQLEEIVLCTHFSSSDELNNPKTQLQIQEFDRINQIFGLKKSLANSAGILHWPESHGDYNRLGLALYGSNPTPVEKLAVTLTPVMTLQSTIISLRQLSEGESVGYGEMWQAKRPTIIATIAIGYADGYPRNAKNGTPVFINGNIAPLAGRVSMDMLTVDVTDISDVKLGDSVELWGENLAVETVAEYLDTVNYELLTRVSNRVTRIYRS</sequence>
<dbReference type="PANTHER" id="PTHR30511">
    <property type="entry name" value="ALANINE RACEMASE"/>
    <property type="match status" value="1"/>
</dbReference>
<dbReference type="SMART" id="SM01005">
    <property type="entry name" value="Ala_racemase_C"/>
    <property type="match status" value="1"/>
</dbReference>
<dbReference type="PROSITE" id="PS00395">
    <property type="entry name" value="ALANINE_RACEMASE"/>
    <property type="match status" value="1"/>
</dbReference>
<comment type="pathway">
    <text evidence="4">Amino-acid biosynthesis; D-alanine biosynthesis; D-alanine from L-alanine: step 1/1.</text>
</comment>
<dbReference type="PRINTS" id="PR00992">
    <property type="entry name" value="ALARACEMASE"/>
</dbReference>
<comment type="cofactor">
    <cofactor evidence="1 4">
        <name>pyridoxal 5'-phosphate</name>
        <dbReference type="ChEBI" id="CHEBI:597326"/>
    </cofactor>
</comment>
<dbReference type="EMBL" id="JAKKSL010000002">
    <property type="protein sequence ID" value="MCI2284543.1"/>
    <property type="molecule type" value="Genomic_DNA"/>
</dbReference>
<reference evidence="6" key="1">
    <citation type="submission" date="2022-01" db="EMBL/GenBank/DDBJ databases">
        <title>Colwellia maritima, isolated from seawater.</title>
        <authorList>
            <person name="Kristyanto S."/>
            <person name="Jung J."/>
            <person name="Jeon C.O."/>
        </authorList>
    </citation>
    <scope>NUCLEOTIDE SEQUENCE</scope>
    <source>
        <strain evidence="6">MSW7</strain>
    </source>
</reference>
<dbReference type="Pfam" id="PF01168">
    <property type="entry name" value="Ala_racemase_N"/>
    <property type="match status" value="1"/>
</dbReference>
<dbReference type="Proteomes" id="UP001139646">
    <property type="component" value="Unassembled WGS sequence"/>
</dbReference>
<evidence type="ECO:0000313" key="7">
    <source>
        <dbReference type="Proteomes" id="UP001139646"/>
    </source>
</evidence>
<dbReference type="HAMAP" id="MF_01201">
    <property type="entry name" value="Ala_racemase"/>
    <property type="match status" value="1"/>
</dbReference>
<dbReference type="InterPro" id="IPR020622">
    <property type="entry name" value="Ala_racemase_pyridoxalP-BS"/>
</dbReference>
<dbReference type="RefSeq" id="WP_242286973.1">
    <property type="nucleotide sequence ID" value="NZ_JAKKSL010000002.1"/>
</dbReference>
<dbReference type="CDD" id="cd06827">
    <property type="entry name" value="PLPDE_III_AR_proteobact"/>
    <property type="match status" value="1"/>
</dbReference>
<dbReference type="NCBIfam" id="TIGR00492">
    <property type="entry name" value="alr"/>
    <property type="match status" value="1"/>
</dbReference>
<evidence type="ECO:0000256" key="3">
    <source>
        <dbReference type="ARBA" id="ARBA00023235"/>
    </source>
</evidence>
<feature type="binding site" evidence="4">
    <location>
        <position position="134"/>
    </location>
    <ligand>
        <name>substrate</name>
    </ligand>
</feature>
<protein>
    <recommendedName>
        <fullName evidence="4">Alanine racemase</fullName>
        <ecNumber evidence="4">5.1.1.1</ecNumber>
    </recommendedName>
</protein>
<proteinExistence type="inferred from homology"/>
<dbReference type="SUPFAM" id="SSF50621">
    <property type="entry name" value="Alanine racemase C-terminal domain-like"/>
    <property type="match status" value="1"/>
</dbReference>
<dbReference type="GO" id="GO:0008784">
    <property type="term" value="F:alanine racemase activity"/>
    <property type="evidence" value="ECO:0007669"/>
    <property type="project" value="UniProtKB-EC"/>
</dbReference>
<dbReference type="InterPro" id="IPR029066">
    <property type="entry name" value="PLP-binding_barrel"/>
</dbReference>
<comment type="function">
    <text evidence="4">Catalyzes the interconversion of L-alanine and D-alanine. May also act on other amino acids.</text>
</comment>
<dbReference type="InterPro" id="IPR009006">
    <property type="entry name" value="Ala_racemase/Decarboxylase_C"/>
</dbReference>
<evidence type="ECO:0000313" key="6">
    <source>
        <dbReference type="EMBL" id="MCI2284543.1"/>
    </source>
</evidence>
<dbReference type="Pfam" id="PF00842">
    <property type="entry name" value="Ala_racemase_C"/>
    <property type="match status" value="1"/>
</dbReference>
<dbReference type="SUPFAM" id="SSF51419">
    <property type="entry name" value="PLP-binding barrel"/>
    <property type="match status" value="1"/>
</dbReference>
<keyword evidence="7" id="KW-1185">Reference proteome</keyword>
<feature type="modified residue" description="N6-(pyridoxal phosphate)lysine" evidence="4">
    <location>
        <position position="38"/>
    </location>
</feature>
<dbReference type="InterPro" id="IPR000821">
    <property type="entry name" value="Ala_racemase"/>
</dbReference>
<keyword evidence="2 4" id="KW-0663">Pyridoxal phosphate</keyword>
<comment type="catalytic activity">
    <reaction evidence="4">
        <text>L-alanine = D-alanine</text>
        <dbReference type="Rhea" id="RHEA:20249"/>
        <dbReference type="ChEBI" id="CHEBI:57416"/>
        <dbReference type="ChEBI" id="CHEBI:57972"/>
        <dbReference type="EC" id="5.1.1.1"/>
    </reaction>
</comment>
<evidence type="ECO:0000259" key="5">
    <source>
        <dbReference type="SMART" id="SM01005"/>
    </source>
</evidence>
<dbReference type="Gene3D" id="2.40.37.10">
    <property type="entry name" value="Lyase, Ornithine Decarboxylase, Chain A, domain 1"/>
    <property type="match status" value="1"/>
</dbReference>
<evidence type="ECO:0000256" key="1">
    <source>
        <dbReference type="ARBA" id="ARBA00001933"/>
    </source>
</evidence>
<keyword evidence="3 4" id="KW-0413">Isomerase</keyword>
<comment type="similarity">
    <text evidence="4">Belongs to the alanine racemase family.</text>
</comment>
<evidence type="ECO:0000256" key="4">
    <source>
        <dbReference type="HAMAP-Rule" id="MF_01201"/>
    </source>
</evidence>
<dbReference type="InterPro" id="IPR011079">
    <property type="entry name" value="Ala_racemase_C"/>
</dbReference>
<comment type="caution">
    <text evidence="6">The sequence shown here is derived from an EMBL/GenBank/DDBJ whole genome shotgun (WGS) entry which is preliminary data.</text>
</comment>
<name>A0ABS9X2T8_9GAMM</name>
<feature type="active site" description="Proton acceptor; specific for D-alanine" evidence="4">
    <location>
        <position position="38"/>
    </location>
</feature>
<dbReference type="EC" id="5.1.1.1" evidence="4"/>
<dbReference type="PANTHER" id="PTHR30511:SF0">
    <property type="entry name" value="ALANINE RACEMASE, CATABOLIC-RELATED"/>
    <property type="match status" value="1"/>
</dbReference>
<organism evidence="6 7">
    <name type="scientific">Colwellia maritima</name>
    <dbReference type="NCBI Taxonomy" id="2912588"/>
    <lineage>
        <taxon>Bacteria</taxon>
        <taxon>Pseudomonadati</taxon>
        <taxon>Pseudomonadota</taxon>
        <taxon>Gammaproteobacteria</taxon>
        <taxon>Alteromonadales</taxon>
        <taxon>Colwelliaceae</taxon>
        <taxon>Colwellia</taxon>
    </lineage>
</organism>
<accession>A0ABS9X2T8</accession>